<reference evidence="1" key="2">
    <citation type="journal article" date="2015" name="Fish Shellfish Immunol.">
        <title>Early steps in the European eel (Anguilla anguilla)-Vibrio vulnificus interaction in the gills: Role of the RtxA13 toxin.</title>
        <authorList>
            <person name="Callol A."/>
            <person name="Pajuelo D."/>
            <person name="Ebbesson L."/>
            <person name="Teles M."/>
            <person name="MacKenzie S."/>
            <person name="Amaro C."/>
        </authorList>
    </citation>
    <scope>NUCLEOTIDE SEQUENCE</scope>
</reference>
<protein>
    <submittedName>
        <fullName evidence="1">Uncharacterized protein</fullName>
    </submittedName>
</protein>
<evidence type="ECO:0000313" key="1">
    <source>
        <dbReference type="EMBL" id="JAH81167.1"/>
    </source>
</evidence>
<reference evidence="1" key="1">
    <citation type="submission" date="2014-11" db="EMBL/GenBank/DDBJ databases">
        <authorList>
            <person name="Amaro Gonzalez C."/>
        </authorList>
    </citation>
    <scope>NUCLEOTIDE SEQUENCE</scope>
</reference>
<accession>A0A0E9VT03</accession>
<organism evidence="1">
    <name type="scientific">Anguilla anguilla</name>
    <name type="common">European freshwater eel</name>
    <name type="synonym">Muraena anguilla</name>
    <dbReference type="NCBI Taxonomy" id="7936"/>
    <lineage>
        <taxon>Eukaryota</taxon>
        <taxon>Metazoa</taxon>
        <taxon>Chordata</taxon>
        <taxon>Craniata</taxon>
        <taxon>Vertebrata</taxon>
        <taxon>Euteleostomi</taxon>
        <taxon>Actinopterygii</taxon>
        <taxon>Neopterygii</taxon>
        <taxon>Teleostei</taxon>
        <taxon>Anguilliformes</taxon>
        <taxon>Anguillidae</taxon>
        <taxon>Anguilla</taxon>
    </lineage>
</organism>
<sequence>MFDSLLNSGSQILLGDPDAPCAPRCRNRHPLLGSDAQSGELLEGEIRVWIVAA</sequence>
<dbReference type="AlphaFoldDB" id="A0A0E9VT03"/>
<dbReference type="EMBL" id="GBXM01027410">
    <property type="protein sequence ID" value="JAH81167.1"/>
    <property type="molecule type" value="Transcribed_RNA"/>
</dbReference>
<name>A0A0E9VT03_ANGAN</name>
<proteinExistence type="predicted"/>